<keyword evidence="7" id="KW-1185">Reference proteome</keyword>
<protein>
    <submittedName>
        <fullName evidence="6">RNA polymerase-binding protein DksA</fullName>
    </submittedName>
</protein>
<evidence type="ECO:0000313" key="6">
    <source>
        <dbReference type="EMBL" id="MBX7490238.1"/>
    </source>
</evidence>
<dbReference type="EMBL" id="JAIGYQ010000002">
    <property type="protein sequence ID" value="MBX7490238.1"/>
    <property type="molecule type" value="Genomic_DNA"/>
</dbReference>
<dbReference type="PROSITE" id="PS51128">
    <property type="entry name" value="ZF_DKSA_2"/>
    <property type="match status" value="1"/>
</dbReference>
<dbReference type="PROSITE" id="PS01102">
    <property type="entry name" value="ZF_DKSA_1"/>
    <property type="match status" value="1"/>
</dbReference>
<dbReference type="InterPro" id="IPR000962">
    <property type="entry name" value="Znf_DskA_TraR"/>
</dbReference>
<dbReference type="RefSeq" id="WP_221531583.1">
    <property type="nucleotide sequence ID" value="NZ_JAIGYP010000002.1"/>
</dbReference>
<feature type="zinc finger region" description="dksA C4-type" evidence="4">
    <location>
        <begin position="83"/>
        <end position="107"/>
    </location>
</feature>
<dbReference type="NCBIfam" id="NF033459">
    <property type="entry name" value="DksA_like"/>
    <property type="match status" value="1"/>
</dbReference>
<reference evidence="6 7" key="1">
    <citation type="submission" date="2021-08" db="EMBL/GenBank/DDBJ databases">
        <title>Helicobacter spp. isolated from feces of Anatolian Ground Squirrel (Spermophilus xanthoprymnus) in Turkey.</title>
        <authorList>
            <person name="Aydin F."/>
            <person name="Abay S."/>
            <person name="Kayman T."/>
            <person name="Karakaya E."/>
            <person name="Saticioglu I.B."/>
        </authorList>
    </citation>
    <scope>NUCLEOTIDE SEQUENCE [LARGE SCALE GENOMIC DNA]</scope>
    <source>
        <strain evidence="6 7">Faydin-H70</strain>
    </source>
</reference>
<proteinExistence type="predicted"/>
<sequence length="117" mass="13646">MRQEELENFKKVLLQKRQAILDNNLEHCKSMENIRGLSFDEADHVAMHMKNTLDSSIFTNHNTELEYIDSALTKIEQDTYGVCEMCDEPIAKERLKAKPHAKYCIVCREIVEKNSKD</sequence>
<comment type="caution">
    <text evidence="6">The sequence shown here is derived from an EMBL/GenBank/DDBJ whole genome shotgun (WGS) entry which is preliminary data.</text>
</comment>
<evidence type="ECO:0000259" key="5">
    <source>
        <dbReference type="Pfam" id="PF01258"/>
    </source>
</evidence>
<accession>A0ABS7JLH0</accession>
<evidence type="ECO:0000256" key="3">
    <source>
        <dbReference type="ARBA" id="ARBA00022833"/>
    </source>
</evidence>
<name>A0ABS7JLH0_9HELI</name>
<feature type="domain" description="Zinc finger DksA/TraR C4-type" evidence="5">
    <location>
        <begin position="79"/>
        <end position="113"/>
    </location>
</feature>
<keyword evidence="3" id="KW-0862">Zinc</keyword>
<gene>
    <name evidence="6" type="primary">dksA</name>
    <name evidence="6" type="ORF">K4G57_01930</name>
</gene>
<organism evidence="6 7">
    <name type="scientific">Helicobacter turcicus</name>
    <dbReference type="NCBI Taxonomy" id="2867412"/>
    <lineage>
        <taxon>Bacteria</taxon>
        <taxon>Pseudomonadati</taxon>
        <taxon>Campylobacterota</taxon>
        <taxon>Epsilonproteobacteria</taxon>
        <taxon>Campylobacterales</taxon>
        <taxon>Helicobacteraceae</taxon>
        <taxon>Helicobacter</taxon>
    </lineage>
</organism>
<evidence type="ECO:0000313" key="7">
    <source>
        <dbReference type="Proteomes" id="UP000700059"/>
    </source>
</evidence>
<dbReference type="InterPro" id="IPR020458">
    <property type="entry name" value="Znf_DskA_TraR_CS"/>
</dbReference>
<dbReference type="Proteomes" id="UP000700059">
    <property type="component" value="Unassembled WGS sequence"/>
</dbReference>
<dbReference type="SUPFAM" id="SSF57716">
    <property type="entry name" value="Glucocorticoid receptor-like (DNA-binding domain)"/>
    <property type="match status" value="1"/>
</dbReference>
<keyword evidence="1" id="KW-0479">Metal-binding</keyword>
<dbReference type="PANTHER" id="PTHR33823:SF4">
    <property type="entry name" value="GENERAL STRESS PROTEIN 16O"/>
    <property type="match status" value="1"/>
</dbReference>
<dbReference type="PANTHER" id="PTHR33823">
    <property type="entry name" value="RNA POLYMERASE-BINDING TRANSCRIPTION FACTOR DKSA-RELATED"/>
    <property type="match status" value="1"/>
</dbReference>
<dbReference type="Pfam" id="PF01258">
    <property type="entry name" value="zf-dskA_traR"/>
    <property type="match status" value="1"/>
</dbReference>
<keyword evidence="2" id="KW-0863">Zinc-finger</keyword>
<evidence type="ECO:0000256" key="2">
    <source>
        <dbReference type="ARBA" id="ARBA00022771"/>
    </source>
</evidence>
<dbReference type="Gene3D" id="1.20.120.910">
    <property type="entry name" value="DksA, coiled-coil domain"/>
    <property type="match status" value="1"/>
</dbReference>
<dbReference type="SUPFAM" id="SSF109635">
    <property type="entry name" value="DnaK suppressor protein DksA, alpha-hairpin domain"/>
    <property type="match status" value="1"/>
</dbReference>
<dbReference type="InterPro" id="IPR037187">
    <property type="entry name" value="DnaK_N"/>
</dbReference>
<evidence type="ECO:0000256" key="1">
    <source>
        <dbReference type="ARBA" id="ARBA00022723"/>
    </source>
</evidence>
<evidence type="ECO:0000256" key="4">
    <source>
        <dbReference type="PROSITE-ProRule" id="PRU00510"/>
    </source>
</evidence>